<dbReference type="EMBL" id="DS469522">
    <property type="protein sequence ID" value="EDO47006.1"/>
    <property type="molecule type" value="Genomic_DNA"/>
</dbReference>
<dbReference type="Proteomes" id="UP000001593">
    <property type="component" value="Unassembled WGS sequence"/>
</dbReference>
<keyword evidence="3" id="KW-1185">Reference proteome</keyword>
<dbReference type="InParanoid" id="A7RN49"/>
<reference evidence="2 3" key="1">
    <citation type="journal article" date="2007" name="Science">
        <title>Sea anemone genome reveals ancestral eumetazoan gene repertoire and genomic organization.</title>
        <authorList>
            <person name="Putnam N.H."/>
            <person name="Srivastava M."/>
            <person name="Hellsten U."/>
            <person name="Dirks B."/>
            <person name="Chapman J."/>
            <person name="Salamov A."/>
            <person name="Terry A."/>
            <person name="Shapiro H."/>
            <person name="Lindquist E."/>
            <person name="Kapitonov V.V."/>
            <person name="Jurka J."/>
            <person name="Genikhovich G."/>
            <person name="Grigoriev I.V."/>
            <person name="Lucas S.M."/>
            <person name="Steele R.E."/>
            <person name="Finnerty J.R."/>
            <person name="Technau U."/>
            <person name="Martindale M.Q."/>
            <person name="Rokhsar D.S."/>
        </authorList>
    </citation>
    <scope>NUCLEOTIDE SEQUENCE [LARGE SCALE GENOMIC DNA]</scope>
    <source>
        <strain evidence="3">CH2 X CH6</strain>
    </source>
</reference>
<feature type="compositionally biased region" description="Basic residues" evidence="1">
    <location>
        <begin position="39"/>
        <end position="57"/>
    </location>
</feature>
<organism evidence="2 3">
    <name type="scientific">Nematostella vectensis</name>
    <name type="common">Starlet sea anemone</name>
    <dbReference type="NCBI Taxonomy" id="45351"/>
    <lineage>
        <taxon>Eukaryota</taxon>
        <taxon>Metazoa</taxon>
        <taxon>Cnidaria</taxon>
        <taxon>Anthozoa</taxon>
        <taxon>Hexacorallia</taxon>
        <taxon>Actiniaria</taxon>
        <taxon>Edwardsiidae</taxon>
        <taxon>Nematostella</taxon>
    </lineage>
</organism>
<dbReference type="AlphaFoldDB" id="A7RN49"/>
<gene>
    <name evidence="2" type="ORF">NEMVEDRAFT_v1g160811</name>
</gene>
<protein>
    <submittedName>
        <fullName evidence="2">Uncharacterized protein</fullName>
    </submittedName>
</protein>
<feature type="region of interest" description="Disordered" evidence="1">
    <location>
        <begin position="8"/>
        <end position="65"/>
    </location>
</feature>
<accession>A7RN49</accession>
<evidence type="ECO:0000256" key="1">
    <source>
        <dbReference type="SAM" id="MobiDB-lite"/>
    </source>
</evidence>
<proteinExistence type="predicted"/>
<evidence type="ECO:0000313" key="3">
    <source>
        <dbReference type="Proteomes" id="UP000001593"/>
    </source>
</evidence>
<evidence type="ECO:0000313" key="2">
    <source>
        <dbReference type="EMBL" id="EDO47006.1"/>
    </source>
</evidence>
<sequence>FAFRLVEVDEAAPQESPSICQTSQTSPKSPNSTNPSSSIRKHRKRTLFLRKRRSSKKSKGDLVVC</sequence>
<feature type="non-terminal residue" evidence="2">
    <location>
        <position position="1"/>
    </location>
</feature>
<name>A7RN49_NEMVE</name>
<feature type="compositionally biased region" description="Low complexity" evidence="1">
    <location>
        <begin position="21"/>
        <end position="38"/>
    </location>
</feature>
<dbReference type="HOGENOM" id="CLU_2856342_0_0_1"/>